<dbReference type="PROSITE" id="PS51257">
    <property type="entry name" value="PROKAR_LIPOPROTEIN"/>
    <property type="match status" value="1"/>
</dbReference>
<gene>
    <name evidence="2" type="ORF">OSR52_12045</name>
</gene>
<evidence type="ECO:0000313" key="3">
    <source>
        <dbReference type="Proteomes" id="UP001153642"/>
    </source>
</evidence>
<comment type="caution">
    <text evidence="2">The sequence shown here is derived from an EMBL/GenBank/DDBJ whole genome shotgun (WGS) entry which is preliminary data.</text>
</comment>
<reference evidence="2" key="1">
    <citation type="submission" date="2022-11" db="EMBL/GenBank/DDBJ databases">
        <title>High-quality draft genome sequence of Galbibacter sp. strain CMA-7.</title>
        <authorList>
            <person name="Wei L."/>
            <person name="Dong C."/>
            <person name="Shao Z."/>
        </authorList>
    </citation>
    <scope>NUCLEOTIDE SEQUENCE</scope>
    <source>
        <strain evidence="2">CMA-7</strain>
    </source>
</reference>
<evidence type="ECO:0000313" key="2">
    <source>
        <dbReference type="EMBL" id="MDG3586598.1"/>
    </source>
</evidence>
<name>A0ABT6FTK4_9FLAO</name>
<evidence type="ECO:0000256" key="1">
    <source>
        <dbReference type="SAM" id="SignalP"/>
    </source>
</evidence>
<organism evidence="2 3">
    <name type="scientific">Galbibacter pacificus</name>
    <dbReference type="NCBI Taxonomy" id="2996052"/>
    <lineage>
        <taxon>Bacteria</taxon>
        <taxon>Pseudomonadati</taxon>
        <taxon>Bacteroidota</taxon>
        <taxon>Flavobacteriia</taxon>
        <taxon>Flavobacteriales</taxon>
        <taxon>Flavobacteriaceae</taxon>
        <taxon>Galbibacter</taxon>
    </lineage>
</organism>
<sequence>MLRKKMMLASVLLMLIGILTSCENEQDSKVVISDQAILEQKIEEIEKEIKENPERLTPELKQRLQSITETKIAFNGIVLNKDGKGLPGVNILLGNQRIGVTDYDGNFSLKAVEGQNVTFSYLELPQKDVEVVKTKKYKIIL</sequence>
<accession>A0ABT6FTK4</accession>
<feature type="signal peptide" evidence="1">
    <location>
        <begin position="1"/>
        <end position="21"/>
    </location>
</feature>
<dbReference type="EMBL" id="JAPMUA010000004">
    <property type="protein sequence ID" value="MDG3586598.1"/>
    <property type="molecule type" value="Genomic_DNA"/>
</dbReference>
<dbReference type="InterPro" id="IPR008969">
    <property type="entry name" value="CarboxyPept-like_regulatory"/>
</dbReference>
<dbReference type="SUPFAM" id="SSF49464">
    <property type="entry name" value="Carboxypeptidase regulatory domain-like"/>
    <property type="match status" value="1"/>
</dbReference>
<dbReference type="RefSeq" id="WP_277900327.1">
    <property type="nucleotide sequence ID" value="NZ_JAPMUA010000004.1"/>
</dbReference>
<protein>
    <submittedName>
        <fullName evidence="2">Uncharacterized protein</fullName>
    </submittedName>
</protein>
<feature type="chain" id="PRO_5045722453" evidence="1">
    <location>
        <begin position="22"/>
        <end position="141"/>
    </location>
</feature>
<dbReference type="Proteomes" id="UP001153642">
    <property type="component" value="Unassembled WGS sequence"/>
</dbReference>
<proteinExistence type="predicted"/>
<keyword evidence="3" id="KW-1185">Reference proteome</keyword>
<keyword evidence="1" id="KW-0732">Signal</keyword>